<accession>A0A8S1LK30</accession>
<dbReference type="GO" id="GO:0005737">
    <property type="term" value="C:cytoplasm"/>
    <property type="evidence" value="ECO:0007669"/>
    <property type="project" value="UniProtKB-ARBA"/>
</dbReference>
<dbReference type="PANTHER" id="PTHR15238">
    <property type="entry name" value="54S RIBOSOMAL PROTEIN L39, MITOCHONDRIAL"/>
    <property type="match status" value="1"/>
</dbReference>
<evidence type="ECO:0008006" key="6">
    <source>
        <dbReference type="Google" id="ProtNLM"/>
    </source>
</evidence>
<evidence type="ECO:0000256" key="2">
    <source>
        <dbReference type="ARBA" id="ARBA00022980"/>
    </source>
</evidence>
<dbReference type="Proteomes" id="UP000688137">
    <property type="component" value="Unassembled WGS sequence"/>
</dbReference>
<dbReference type="PANTHER" id="PTHR15238:SF1">
    <property type="entry name" value="LARGE RIBOSOMAL SUBUNIT PROTEIN BL33M"/>
    <property type="match status" value="1"/>
</dbReference>
<name>A0A8S1LK30_PARPR</name>
<evidence type="ECO:0000313" key="5">
    <source>
        <dbReference type="Proteomes" id="UP000688137"/>
    </source>
</evidence>
<keyword evidence="5" id="KW-1185">Reference proteome</keyword>
<dbReference type="NCBIfam" id="TIGR01023">
    <property type="entry name" value="rpmG_bact"/>
    <property type="match status" value="1"/>
</dbReference>
<protein>
    <recommendedName>
        <fullName evidence="6">Ribosomal protein L33</fullName>
    </recommendedName>
</protein>
<proteinExistence type="inferred from homology"/>
<sequence length="60" mass="6725">MGKKTTLLFKLVSSAGTGFYYYGEKSTKKVGSKLILRKYDPLVNQYVIFTEAKLASGKKK</sequence>
<evidence type="ECO:0000256" key="1">
    <source>
        <dbReference type="ARBA" id="ARBA00007596"/>
    </source>
</evidence>
<dbReference type="GO" id="GO:0006412">
    <property type="term" value="P:translation"/>
    <property type="evidence" value="ECO:0007669"/>
    <property type="project" value="InterPro"/>
</dbReference>
<dbReference type="OMA" id="MIWTAHS"/>
<evidence type="ECO:0000313" key="4">
    <source>
        <dbReference type="EMBL" id="CAD8066542.1"/>
    </source>
</evidence>
<dbReference type="Gene3D" id="2.20.28.120">
    <property type="entry name" value="Ribosomal protein L33"/>
    <property type="match status" value="1"/>
</dbReference>
<reference evidence="4" key="1">
    <citation type="submission" date="2021-01" db="EMBL/GenBank/DDBJ databases">
        <authorList>
            <consortium name="Genoscope - CEA"/>
            <person name="William W."/>
        </authorList>
    </citation>
    <scope>NUCLEOTIDE SEQUENCE</scope>
</reference>
<dbReference type="SUPFAM" id="SSF57829">
    <property type="entry name" value="Zn-binding ribosomal proteins"/>
    <property type="match status" value="1"/>
</dbReference>
<dbReference type="Pfam" id="PF00471">
    <property type="entry name" value="Ribosomal_L33"/>
    <property type="match status" value="1"/>
</dbReference>
<dbReference type="GO" id="GO:0003735">
    <property type="term" value="F:structural constituent of ribosome"/>
    <property type="evidence" value="ECO:0007669"/>
    <property type="project" value="InterPro"/>
</dbReference>
<evidence type="ECO:0000256" key="3">
    <source>
        <dbReference type="ARBA" id="ARBA00023274"/>
    </source>
</evidence>
<comment type="caution">
    <text evidence="4">The sequence shown here is derived from an EMBL/GenBank/DDBJ whole genome shotgun (WGS) entry which is preliminary data.</text>
</comment>
<keyword evidence="3" id="KW-0687">Ribonucleoprotein</keyword>
<organism evidence="4 5">
    <name type="scientific">Paramecium primaurelia</name>
    <dbReference type="NCBI Taxonomy" id="5886"/>
    <lineage>
        <taxon>Eukaryota</taxon>
        <taxon>Sar</taxon>
        <taxon>Alveolata</taxon>
        <taxon>Ciliophora</taxon>
        <taxon>Intramacronucleata</taxon>
        <taxon>Oligohymenophorea</taxon>
        <taxon>Peniculida</taxon>
        <taxon>Parameciidae</taxon>
        <taxon>Paramecium</taxon>
    </lineage>
</organism>
<dbReference type="InterPro" id="IPR001705">
    <property type="entry name" value="Ribosomal_bL33"/>
</dbReference>
<gene>
    <name evidence="4" type="ORF">PPRIM_AZ9-3.1.T0390141</name>
</gene>
<dbReference type="InterPro" id="IPR038584">
    <property type="entry name" value="Ribosomal_bL33_sf"/>
</dbReference>
<dbReference type="AlphaFoldDB" id="A0A8S1LK30"/>
<dbReference type="GO" id="GO:0015934">
    <property type="term" value="C:large ribosomal subunit"/>
    <property type="evidence" value="ECO:0007669"/>
    <property type="project" value="TreeGrafter"/>
</dbReference>
<dbReference type="EMBL" id="CAJJDM010000038">
    <property type="protein sequence ID" value="CAD8066542.1"/>
    <property type="molecule type" value="Genomic_DNA"/>
</dbReference>
<keyword evidence="2" id="KW-0689">Ribosomal protein</keyword>
<dbReference type="InterPro" id="IPR011332">
    <property type="entry name" value="Ribosomal_zn-bd"/>
</dbReference>
<comment type="similarity">
    <text evidence="1">Belongs to the bacterial ribosomal protein bL33 family.</text>
</comment>